<dbReference type="Pfam" id="PF03101">
    <property type="entry name" value="FAR1"/>
    <property type="match status" value="1"/>
</dbReference>
<feature type="region of interest" description="Disordered" evidence="2">
    <location>
        <begin position="34"/>
        <end position="62"/>
    </location>
</feature>
<comment type="similarity">
    <text evidence="1">Belongs to the FHY3/FAR1 family.</text>
</comment>
<gene>
    <name evidence="5" type="ORF">RHSIM_Rhsim01G0066200</name>
</gene>
<organism evidence="5 6">
    <name type="scientific">Rhododendron simsii</name>
    <name type="common">Sims's rhododendron</name>
    <dbReference type="NCBI Taxonomy" id="118357"/>
    <lineage>
        <taxon>Eukaryota</taxon>
        <taxon>Viridiplantae</taxon>
        <taxon>Streptophyta</taxon>
        <taxon>Embryophyta</taxon>
        <taxon>Tracheophyta</taxon>
        <taxon>Spermatophyta</taxon>
        <taxon>Magnoliopsida</taxon>
        <taxon>eudicotyledons</taxon>
        <taxon>Gunneridae</taxon>
        <taxon>Pentapetalae</taxon>
        <taxon>asterids</taxon>
        <taxon>Ericales</taxon>
        <taxon>Ericaceae</taxon>
        <taxon>Ericoideae</taxon>
        <taxon>Rhodoreae</taxon>
        <taxon>Rhododendron</taxon>
    </lineage>
</organism>
<accession>A0A834HJ03</accession>
<keyword evidence="1" id="KW-0539">Nucleus</keyword>
<comment type="function">
    <text evidence="1">Putative transcription activator involved in regulating light control of development.</text>
</comment>
<dbReference type="Pfam" id="PF26175">
    <property type="entry name" value="HTH_FAR1"/>
    <property type="match status" value="1"/>
</dbReference>
<evidence type="ECO:0000313" key="5">
    <source>
        <dbReference type="EMBL" id="KAF7154703.1"/>
    </source>
</evidence>
<comment type="subcellular location">
    <subcellularLocation>
        <location evidence="1">Nucleus</location>
    </subcellularLocation>
</comment>
<evidence type="ECO:0000259" key="4">
    <source>
        <dbReference type="Pfam" id="PF26175"/>
    </source>
</evidence>
<dbReference type="Proteomes" id="UP000626092">
    <property type="component" value="Unassembled WGS sequence"/>
</dbReference>
<dbReference type="InterPro" id="IPR058778">
    <property type="entry name" value="HTH_FAR1-11-like"/>
</dbReference>
<evidence type="ECO:0000313" key="6">
    <source>
        <dbReference type="Proteomes" id="UP000626092"/>
    </source>
</evidence>
<keyword evidence="1" id="KW-0479">Metal-binding</keyword>
<evidence type="ECO:0000259" key="3">
    <source>
        <dbReference type="Pfam" id="PF03101"/>
    </source>
</evidence>
<proteinExistence type="inferred from homology"/>
<evidence type="ECO:0000256" key="1">
    <source>
        <dbReference type="RuleBase" id="RU367018"/>
    </source>
</evidence>
<dbReference type="OrthoDB" id="1597504at2759"/>
<reference evidence="5" key="1">
    <citation type="submission" date="2019-11" db="EMBL/GenBank/DDBJ databases">
        <authorList>
            <person name="Liu Y."/>
            <person name="Hou J."/>
            <person name="Li T.-Q."/>
            <person name="Guan C.-H."/>
            <person name="Wu X."/>
            <person name="Wu H.-Z."/>
            <person name="Ling F."/>
            <person name="Zhang R."/>
            <person name="Shi X.-G."/>
            <person name="Ren J.-P."/>
            <person name="Chen E.-F."/>
            <person name="Sun J.-M."/>
        </authorList>
    </citation>
    <scope>NUCLEOTIDE SEQUENCE</scope>
    <source>
        <strain evidence="5">Adult_tree_wgs_1</strain>
        <tissue evidence="5">Leaves</tissue>
    </source>
</reference>
<keyword evidence="6" id="KW-1185">Reference proteome</keyword>
<keyword evidence="1" id="KW-0862">Zinc</keyword>
<sequence length="409" mass="47439">MVGRVAMREIKKYQESTELLICCGRALEEHHEPSSPKVISIGQFPAHRSASSKPRPPRRRPCLTMEEPLLGIDLNQLPIDEEWVIEVDEYPKEIGGQVPVHSHEYIDLTESGKKKNDLGANNFDPFIGQCFLSEEEAFIFYKKYACANGFSIRKDRTDKKNGEVQRRDFCCQCEGKAPLKLCDPSKEQRNRKSVRCGYKARMRITLRKSFDIFPQEWQVSEFVKDHNHELLTPLEVRYLPANRKIVKKDEDRILLLKKGGLAVTQIMRVMELEKGIDHGYLPFFEKDVRNLFTKIGKKHGANDAEDLLKHCRIAKEENVGFQYSFTVDEQRKLEHIFCYFFGGMTTTGRSESINAYVKRFISSHTNLDQFVKQVDLAIENIQQQQLHNMMLQKYRGSTLRTMSPLEEQA</sequence>
<feature type="domain" description="FAR1" evidence="3">
    <location>
        <begin position="140"/>
        <end position="231"/>
    </location>
</feature>
<dbReference type="PANTHER" id="PTHR31669:SF263">
    <property type="entry name" value="PROTEIN FAR1-RELATED SEQUENCE"/>
    <property type="match status" value="1"/>
</dbReference>
<dbReference type="InterPro" id="IPR031052">
    <property type="entry name" value="FHY3/FAR1"/>
</dbReference>
<dbReference type="EMBL" id="WJXA01000001">
    <property type="protein sequence ID" value="KAF7154703.1"/>
    <property type="molecule type" value="Genomic_DNA"/>
</dbReference>
<feature type="domain" description="FAR1-related sequence 11-like HTH-like" evidence="4">
    <location>
        <begin position="244"/>
        <end position="297"/>
    </location>
</feature>
<evidence type="ECO:0000256" key="2">
    <source>
        <dbReference type="SAM" id="MobiDB-lite"/>
    </source>
</evidence>
<dbReference type="GO" id="GO:0006355">
    <property type="term" value="P:regulation of DNA-templated transcription"/>
    <property type="evidence" value="ECO:0007669"/>
    <property type="project" value="UniProtKB-UniRule"/>
</dbReference>
<protein>
    <recommendedName>
        <fullName evidence="1">Protein FAR1-RELATED SEQUENCE</fullName>
    </recommendedName>
</protein>
<comment type="caution">
    <text evidence="5">The sequence shown here is derived from an EMBL/GenBank/DDBJ whole genome shotgun (WGS) entry which is preliminary data.</text>
</comment>
<dbReference type="AlphaFoldDB" id="A0A834HJ03"/>
<dbReference type="GO" id="GO:0008270">
    <property type="term" value="F:zinc ion binding"/>
    <property type="evidence" value="ECO:0007669"/>
    <property type="project" value="UniProtKB-UniRule"/>
</dbReference>
<dbReference type="PANTHER" id="PTHR31669">
    <property type="entry name" value="PROTEIN FAR1-RELATED SEQUENCE 10-RELATED"/>
    <property type="match status" value="1"/>
</dbReference>
<keyword evidence="1" id="KW-0863">Zinc-finger</keyword>
<dbReference type="GO" id="GO:0005634">
    <property type="term" value="C:nucleus"/>
    <property type="evidence" value="ECO:0007669"/>
    <property type="project" value="UniProtKB-SubCell"/>
</dbReference>
<dbReference type="InterPro" id="IPR004330">
    <property type="entry name" value="FAR1_DNA_bnd_dom"/>
</dbReference>
<name>A0A834HJ03_RHOSS</name>